<comment type="function">
    <text evidence="9">Part of a membrane-bound complex that couples electron transfer with translocation of ions across the membrane.</text>
</comment>
<keyword evidence="6 9" id="KW-0249">Electron transport</keyword>
<evidence type="ECO:0000256" key="9">
    <source>
        <dbReference type="HAMAP-Rule" id="MF_00478"/>
    </source>
</evidence>
<dbReference type="Proteomes" id="UP000754644">
    <property type="component" value="Unassembled WGS sequence"/>
</dbReference>
<keyword evidence="8 9" id="KW-0472">Membrane</keyword>
<dbReference type="EC" id="7.-.-.-" evidence="9"/>
<evidence type="ECO:0000256" key="2">
    <source>
        <dbReference type="ARBA" id="ARBA00022448"/>
    </source>
</evidence>
<evidence type="ECO:0000256" key="5">
    <source>
        <dbReference type="ARBA" id="ARBA00022967"/>
    </source>
</evidence>
<reference evidence="10" key="1">
    <citation type="submission" date="2020-05" db="EMBL/GenBank/DDBJ databases">
        <title>Sulfur intermediates as new biogeochemical hubs in an aquatic model microbial ecosystem.</title>
        <authorList>
            <person name="Vigneron A."/>
        </authorList>
    </citation>
    <scope>NUCLEOTIDE SEQUENCE</scope>
    <source>
        <strain evidence="10">Bin.250</strain>
    </source>
</reference>
<evidence type="ECO:0000256" key="7">
    <source>
        <dbReference type="ARBA" id="ARBA00022989"/>
    </source>
</evidence>
<dbReference type="GO" id="GO:0012505">
    <property type="term" value="C:endomembrane system"/>
    <property type="evidence" value="ECO:0007669"/>
    <property type="project" value="UniProtKB-SubCell"/>
</dbReference>
<keyword evidence="3 9" id="KW-0997">Cell inner membrane</keyword>
<dbReference type="HAMAP" id="MF_00478">
    <property type="entry name" value="RsxE_RnfE"/>
    <property type="match status" value="1"/>
</dbReference>
<comment type="caution">
    <text evidence="10">The sequence shown here is derived from an EMBL/GenBank/DDBJ whole genome shotgun (WGS) entry which is preliminary data.</text>
</comment>
<dbReference type="NCBIfam" id="NF009070">
    <property type="entry name" value="PRK12405.1"/>
    <property type="match status" value="1"/>
</dbReference>
<evidence type="ECO:0000256" key="1">
    <source>
        <dbReference type="ARBA" id="ARBA00004127"/>
    </source>
</evidence>
<dbReference type="InterPro" id="IPR003667">
    <property type="entry name" value="NqrDE/RnfAE"/>
</dbReference>
<dbReference type="PANTHER" id="PTHR30586:SF0">
    <property type="entry name" value="ION-TRANSLOCATING OXIDOREDUCTASE COMPLEX SUBUNIT E"/>
    <property type="match status" value="1"/>
</dbReference>
<organism evidence="10 11">
    <name type="scientific">SAR86 cluster bacterium</name>
    <dbReference type="NCBI Taxonomy" id="2030880"/>
    <lineage>
        <taxon>Bacteria</taxon>
        <taxon>Pseudomonadati</taxon>
        <taxon>Pseudomonadota</taxon>
        <taxon>Gammaproteobacteria</taxon>
        <taxon>SAR86 cluster</taxon>
    </lineage>
</organism>
<comment type="similarity">
    <text evidence="9">Belongs to the NqrDE/RnfAE family.</text>
</comment>
<feature type="transmembrane region" description="Helical" evidence="9">
    <location>
        <begin position="38"/>
        <end position="59"/>
    </location>
</feature>
<dbReference type="Pfam" id="PF02508">
    <property type="entry name" value="Rnf-Nqr"/>
    <property type="match status" value="1"/>
</dbReference>
<protein>
    <recommendedName>
        <fullName evidence="9">Ion-translocating oxidoreductase complex subunit E</fullName>
        <ecNumber evidence="9">7.-.-.-</ecNumber>
    </recommendedName>
    <alternativeName>
        <fullName evidence="9">Rnf electron transport complex subunit E</fullName>
    </alternativeName>
</protein>
<feature type="transmembrane region" description="Helical" evidence="9">
    <location>
        <begin position="98"/>
        <end position="115"/>
    </location>
</feature>
<dbReference type="EMBL" id="JABMOJ010000086">
    <property type="protein sequence ID" value="NQV64212.1"/>
    <property type="molecule type" value="Genomic_DNA"/>
</dbReference>
<comment type="subcellular location">
    <subcellularLocation>
        <location evidence="9">Cell inner membrane</location>
        <topology evidence="9">Multi-pass membrane protein</topology>
    </subcellularLocation>
    <subcellularLocation>
        <location evidence="1">Endomembrane system</location>
        <topology evidence="1">Multi-pass membrane protein</topology>
    </subcellularLocation>
</comment>
<sequence length="228" mass="24693">MNQVRQITRDGLWQNNPALVQLLGLCPLLAVSNTVANSLGLGLVTLLVLTLSNLLVSSLRGQLNSATRLPAQILIIATFVTCADILLQSYWYELHQRIGLFVALIVTNCTLLARAESFASRHPIRLATLDGFMMGLGFLLVLILLGGIREALGQGTLLADMHLLFGDNARAWKISLGTPGILLAVLPPGAFITFGCLIAARNWFAQREETSPRAKAATASNTQLIHRE</sequence>
<evidence type="ECO:0000313" key="10">
    <source>
        <dbReference type="EMBL" id="NQV64212.1"/>
    </source>
</evidence>
<feature type="transmembrane region" description="Helical" evidence="9">
    <location>
        <begin position="127"/>
        <end position="148"/>
    </location>
</feature>
<name>A0A972VW61_9GAMM</name>
<dbReference type="GO" id="GO:0005886">
    <property type="term" value="C:plasma membrane"/>
    <property type="evidence" value="ECO:0007669"/>
    <property type="project" value="UniProtKB-SubCell"/>
</dbReference>
<evidence type="ECO:0000256" key="3">
    <source>
        <dbReference type="ARBA" id="ARBA00022519"/>
    </source>
</evidence>
<dbReference type="NCBIfam" id="TIGR01948">
    <property type="entry name" value="rnfE"/>
    <property type="match status" value="1"/>
</dbReference>
<dbReference type="AlphaFoldDB" id="A0A972VW61"/>
<gene>
    <name evidence="10" type="primary">rsxE</name>
    <name evidence="9" type="synonym">rnfE</name>
    <name evidence="10" type="ORF">HQ497_02505</name>
</gene>
<evidence type="ECO:0000313" key="11">
    <source>
        <dbReference type="Proteomes" id="UP000754644"/>
    </source>
</evidence>
<keyword evidence="7 9" id="KW-1133">Transmembrane helix</keyword>
<evidence type="ECO:0000256" key="8">
    <source>
        <dbReference type="ARBA" id="ARBA00023136"/>
    </source>
</evidence>
<keyword evidence="2 9" id="KW-0813">Transport</keyword>
<keyword evidence="5 9" id="KW-1278">Translocase</keyword>
<proteinExistence type="inferred from homology"/>
<dbReference type="PANTHER" id="PTHR30586">
    <property type="entry name" value="ELECTRON TRANSPORT COMPLEX PROTEIN RNFE"/>
    <property type="match status" value="1"/>
</dbReference>
<accession>A0A972VW61</accession>
<feature type="transmembrane region" description="Helical" evidence="9">
    <location>
        <begin position="181"/>
        <end position="204"/>
    </location>
</feature>
<feature type="transmembrane region" description="Helical" evidence="9">
    <location>
        <begin position="71"/>
        <end position="92"/>
    </location>
</feature>
<keyword evidence="4 9" id="KW-0812">Transmembrane</keyword>
<comment type="subunit">
    <text evidence="9">The complex is composed of six subunits: RnfA, RnfB, RnfC, RnfD, RnfE and RnfG.</text>
</comment>
<keyword evidence="9" id="KW-1003">Cell membrane</keyword>
<dbReference type="InterPro" id="IPR010968">
    <property type="entry name" value="RnfE"/>
</dbReference>
<evidence type="ECO:0000256" key="4">
    <source>
        <dbReference type="ARBA" id="ARBA00022692"/>
    </source>
</evidence>
<feature type="transmembrane region" description="Helical" evidence="9">
    <location>
        <begin position="12"/>
        <end position="32"/>
    </location>
</feature>
<dbReference type="GO" id="GO:0022900">
    <property type="term" value="P:electron transport chain"/>
    <property type="evidence" value="ECO:0007669"/>
    <property type="project" value="UniProtKB-UniRule"/>
</dbReference>
<dbReference type="PIRSF" id="PIRSF006102">
    <property type="entry name" value="NQR_DE"/>
    <property type="match status" value="1"/>
</dbReference>
<evidence type="ECO:0000256" key="6">
    <source>
        <dbReference type="ARBA" id="ARBA00022982"/>
    </source>
</evidence>